<evidence type="ECO:0000313" key="3">
    <source>
        <dbReference type="Proteomes" id="UP000233551"/>
    </source>
</evidence>
<gene>
    <name evidence="2" type="ORF">CRG98_043371</name>
</gene>
<dbReference type="AlphaFoldDB" id="A0A2I0HWY1"/>
<dbReference type="Proteomes" id="UP000233551">
    <property type="component" value="Unassembled WGS sequence"/>
</dbReference>
<organism evidence="2 3">
    <name type="scientific">Punica granatum</name>
    <name type="common">Pomegranate</name>
    <dbReference type="NCBI Taxonomy" id="22663"/>
    <lineage>
        <taxon>Eukaryota</taxon>
        <taxon>Viridiplantae</taxon>
        <taxon>Streptophyta</taxon>
        <taxon>Embryophyta</taxon>
        <taxon>Tracheophyta</taxon>
        <taxon>Spermatophyta</taxon>
        <taxon>Magnoliopsida</taxon>
        <taxon>eudicotyledons</taxon>
        <taxon>Gunneridae</taxon>
        <taxon>Pentapetalae</taxon>
        <taxon>rosids</taxon>
        <taxon>malvids</taxon>
        <taxon>Myrtales</taxon>
        <taxon>Lythraceae</taxon>
        <taxon>Punica</taxon>
    </lineage>
</organism>
<evidence type="ECO:0000256" key="1">
    <source>
        <dbReference type="SAM" id="MobiDB-lite"/>
    </source>
</evidence>
<accession>A0A2I0HWY1</accession>
<sequence length="95" mass="10415">MEISYDLYKYPSRSLEAHGMHVIKDADEAQLDTLPLEIRVAMDAIVNKRVVSRTRQASQGDHGPGEPNSDIPGGSAPICRMPSATSASRQHRWAA</sequence>
<reference evidence="2 3" key="1">
    <citation type="submission" date="2017-11" db="EMBL/GenBank/DDBJ databases">
        <title>De-novo sequencing of pomegranate (Punica granatum L.) genome.</title>
        <authorList>
            <person name="Akparov Z."/>
            <person name="Amiraslanov A."/>
            <person name="Hajiyeva S."/>
            <person name="Abbasov M."/>
            <person name="Kaur K."/>
            <person name="Hamwieh A."/>
            <person name="Solovyev V."/>
            <person name="Salamov A."/>
            <person name="Braich B."/>
            <person name="Kosarev P."/>
            <person name="Mahmoud A."/>
            <person name="Hajiyev E."/>
            <person name="Babayeva S."/>
            <person name="Izzatullayeva V."/>
            <person name="Mammadov A."/>
            <person name="Mammadov A."/>
            <person name="Sharifova S."/>
            <person name="Ojaghi J."/>
            <person name="Eynullazada K."/>
            <person name="Bayramov B."/>
            <person name="Abdulazimova A."/>
            <person name="Shahmuradov I."/>
        </authorList>
    </citation>
    <scope>NUCLEOTIDE SEQUENCE [LARGE SCALE GENOMIC DNA]</scope>
    <source>
        <strain evidence="3">cv. AG2017</strain>
        <tissue evidence="2">Leaf</tissue>
    </source>
</reference>
<feature type="region of interest" description="Disordered" evidence="1">
    <location>
        <begin position="52"/>
        <end position="95"/>
    </location>
</feature>
<dbReference type="EMBL" id="PGOL01004950">
    <property type="protein sequence ID" value="PKI36219.1"/>
    <property type="molecule type" value="Genomic_DNA"/>
</dbReference>
<comment type="caution">
    <text evidence="2">The sequence shown here is derived from an EMBL/GenBank/DDBJ whole genome shotgun (WGS) entry which is preliminary data.</text>
</comment>
<keyword evidence="3" id="KW-1185">Reference proteome</keyword>
<proteinExistence type="predicted"/>
<name>A0A2I0HWY1_PUNGR</name>
<protein>
    <submittedName>
        <fullName evidence="2">Uncharacterized protein</fullName>
    </submittedName>
</protein>
<evidence type="ECO:0000313" key="2">
    <source>
        <dbReference type="EMBL" id="PKI36219.1"/>
    </source>
</evidence>